<feature type="region of interest" description="Disordered" evidence="5">
    <location>
        <begin position="1"/>
        <end position="20"/>
    </location>
</feature>
<feature type="region of interest" description="Disordered" evidence="5">
    <location>
        <begin position="50"/>
        <end position="71"/>
    </location>
</feature>
<keyword evidence="1 4" id="KW-0479">Metal-binding</keyword>
<keyword evidence="3 4" id="KW-0862">Zinc</keyword>
<evidence type="ECO:0000256" key="3">
    <source>
        <dbReference type="ARBA" id="ARBA00022833"/>
    </source>
</evidence>
<evidence type="ECO:0000256" key="1">
    <source>
        <dbReference type="ARBA" id="ARBA00022723"/>
    </source>
</evidence>
<organism evidence="7 8">
    <name type="scientific">Coccomyxa viridis</name>
    <dbReference type="NCBI Taxonomy" id="1274662"/>
    <lineage>
        <taxon>Eukaryota</taxon>
        <taxon>Viridiplantae</taxon>
        <taxon>Chlorophyta</taxon>
        <taxon>core chlorophytes</taxon>
        <taxon>Trebouxiophyceae</taxon>
        <taxon>Trebouxiophyceae incertae sedis</taxon>
        <taxon>Coccomyxaceae</taxon>
        <taxon>Coccomyxa</taxon>
    </lineage>
</organism>
<accession>A0ABP1FSY1</accession>
<dbReference type="Gene3D" id="6.20.400.10">
    <property type="match status" value="1"/>
</dbReference>
<feature type="compositionally biased region" description="Basic and acidic residues" evidence="5">
    <location>
        <begin position="9"/>
        <end position="20"/>
    </location>
</feature>
<dbReference type="InterPro" id="IPR032378">
    <property type="entry name" value="ZC3H15/TMA46_C"/>
</dbReference>
<sequence>MAPKARAAKAADKAKLASKQKVAEDKTFGLKNKNKSAKVQQYVQHVKKTVDDAAKKQKSAATEQKDKKKAELDRQKELAELFAVAIKQPKVPVGTDPKSVLCEYFRHGQCTKGFKCKFSHDLSVERKGGKIDVFSDRRKDGEEDEEGMDDWDQDKLEEVIAQKHGVEKNRPTDIICKFFLDAVEKKMYGWFWQCPNGKECKYRHALPPGYVLKSQMKELLEAEAANVKPIEDEIEDERRKVEAKTPITEETFRRWREDRKTDKEKKEAQAEADRKRKGILTGREIFMEEGFMAQDDAGAQEAYERELDEEEDIRRMDAEAAARRAQGASHASAATAGPSSGAAPAQNSAGASSAQNGISSVAQAAAQEDGLFDEELSSDEEEEEEDVDDSELDSLEASLAEANVK</sequence>
<evidence type="ECO:0000256" key="4">
    <source>
        <dbReference type="PROSITE-ProRule" id="PRU00723"/>
    </source>
</evidence>
<feature type="zinc finger region" description="C3H1-type" evidence="4">
    <location>
        <begin position="170"/>
        <end position="207"/>
    </location>
</feature>
<feature type="domain" description="C3H1-type" evidence="6">
    <location>
        <begin position="170"/>
        <end position="207"/>
    </location>
</feature>
<feature type="compositionally biased region" description="Low complexity" evidence="5">
    <location>
        <begin position="323"/>
        <end position="360"/>
    </location>
</feature>
<proteinExistence type="predicted"/>
<feature type="compositionally biased region" description="Acidic residues" evidence="5">
    <location>
        <begin position="370"/>
        <end position="394"/>
    </location>
</feature>
<keyword evidence="8" id="KW-1185">Reference proteome</keyword>
<feature type="domain" description="C3H1-type" evidence="6">
    <location>
        <begin position="96"/>
        <end position="123"/>
    </location>
</feature>
<dbReference type="InterPro" id="IPR000571">
    <property type="entry name" value="Znf_CCCH"/>
</dbReference>
<keyword evidence="2 4" id="KW-0863">Zinc-finger</keyword>
<evidence type="ECO:0000256" key="2">
    <source>
        <dbReference type="ARBA" id="ARBA00022771"/>
    </source>
</evidence>
<feature type="compositionally biased region" description="Basic and acidic residues" evidence="5">
    <location>
        <begin position="252"/>
        <end position="274"/>
    </location>
</feature>
<dbReference type="Proteomes" id="UP001497392">
    <property type="component" value="Unassembled WGS sequence"/>
</dbReference>
<name>A0ABP1FSY1_9CHLO</name>
<gene>
    <name evidence="7" type="primary">g5480</name>
    <name evidence="7" type="ORF">VP750_LOCUS4684</name>
</gene>
<evidence type="ECO:0000313" key="7">
    <source>
        <dbReference type="EMBL" id="CAL5223025.1"/>
    </source>
</evidence>
<dbReference type="PANTHER" id="PTHR12681">
    <property type="entry name" value="ZINC FINGER-CONTAINING PROTEIN P48ZNF"/>
    <property type="match status" value="1"/>
</dbReference>
<dbReference type="InterPro" id="IPR036855">
    <property type="entry name" value="Znf_CCCH_sf"/>
</dbReference>
<dbReference type="Pfam" id="PF16543">
    <property type="entry name" value="DFRP_C"/>
    <property type="match status" value="1"/>
</dbReference>
<comment type="caution">
    <text evidence="7">The sequence shown here is derived from an EMBL/GenBank/DDBJ whole genome shotgun (WGS) entry which is preliminary data.</text>
</comment>
<feature type="compositionally biased region" description="Basic and acidic residues" evidence="5">
    <location>
        <begin position="312"/>
        <end position="322"/>
    </location>
</feature>
<dbReference type="EMBL" id="CAXHTA020000007">
    <property type="protein sequence ID" value="CAL5223025.1"/>
    <property type="molecule type" value="Genomic_DNA"/>
</dbReference>
<dbReference type="SMART" id="SM00356">
    <property type="entry name" value="ZnF_C3H1"/>
    <property type="match status" value="2"/>
</dbReference>
<evidence type="ECO:0000256" key="5">
    <source>
        <dbReference type="SAM" id="MobiDB-lite"/>
    </source>
</evidence>
<evidence type="ECO:0000313" key="8">
    <source>
        <dbReference type="Proteomes" id="UP001497392"/>
    </source>
</evidence>
<dbReference type="SUPFAM" id="SSF90229">
    <property type="entry name" value="CCCH zinc finger"/>
    <property type="match status" value="1"/>
</dbReference>
<feature type="compositionally biased region" description="Low complexity" evidence="5">
    <location>
        <begin position="395"/>
        <end position="405"/>
    </location>
</feature>
<feature type="region of interest" description="Disordered" evidence="5">
    <location>
        <begin position="252"/>
        <end position="405"/>
    </location>
</feature>
<dbReference type="PANTHER" id="PTHR12681:SF0">
    <property type="entry name" value="ZINC FINGER CCCH DOMAIN-CONTAINING PROTEIN 15"/>
    <property type="match status" value="1"/>
</dbReference>
<protein>
    <submittedName>
        <fullName evidence="7">G5480 protein</fullName>
    </submittedName>
</protein>
<dbReference type="PROSITE" id="PS50103">
    <property type="entry name" value="ZF_C3H1"/>
    <property type="match status" value="2"/>
</dbReference>
<evidence type="ECO:0000259" key="6">
    <source>
        <dbReference type="PROSITE" id="PS50103"/>
    </source>
</evidence>
<feature type="zinc finger region" description="C3H1-type" evidence="4">
    <location>
        <begin position="96"/>
        <end position="123"/>
    </location>
</feature>
<dbReference type="Gene3D" id="4.10.1000.10">
    <property type="entry name" value="Zinc finger, CCCH-type"/>
    <property type="match status" value="1"/>
</dbReference>
<reference evidence="7 8" key="1">
    <citation type="submission" date="2024-06" db="EMBL/GenBank/DDBJ databases">
        <authorList>
            <person name="Kraege A."/>
            <person name="Thomma B."/>
        </authorList>
    </citation>
    <scope>NUCLEOTIDE SEQUENCE [LARGE SCALE GENOMIC DNA]</scope>
</reference>